<dbReference type="EMBL" id="JAINUF010000010">
    <property type="protein sequence ID" value="KAJ8348843.1"/>
    <property type="molecule type" value="Genomic_DNA"/>
</dbReference>
<proteinExistence type="predicted"/>
<evidence type="ECO:0000256" key="1">
    <source>
        <dbReference type="SAM" id="MobiDB-lite"/>
    </source>
</evidence>
<reference evidence="2" key="1">
    <citation type="journal article" date="2023" name="Science">
        <title>Genome structures resolve the early diversification of teleost fishes.</title>
        <authorList>
            <person name="Parey E."/>
            <person name="Louis A."/>
            <person name="Montfort J."/>
            <person name="Bouchez O."/>
            <person name="Roques C."/>
            <person name="Iampietro C."/>
            <person name="Lluch J."/>
            <person name="Castinel A."/>
            <person name="Donnadieu C."/>
            <person name="Desvignes T."/>
            <person name="Floi Bucao C."/>
            <person name="Jouanno E."/>
            <person name="Wen M."/>
            <person name="Mejri S."/>
            <person name="Dirks R."/>
            <person name="Jansen H."/>
            <person name="Henkel C."/>
            <person name="Chen W.J."/>
            <person name="Zahm M."/>
            <person name="Cabau C."/>
            <person name="Klopp C."/>
            <person name="Thompson A.W."/>
            <person name="Robinson-Rechavi M."/>
            <person name="Braasch I."/>
            <person name="Lecointre G."/>
            <person name="Bobe J."/>
            <person name="Postlethwait J.H."/>
            <person name="Berthelot C."/>
            <person name="Roest Crollius H."/>
            <person name="Guiguen Y."/>
        </authorList>
    </citation>
    <scope>NUCLEOTIDE SEQUENCE</scope>
    <source>
        <strain evidence="2">WJC10195</strain>
    </source>
</reference>
<evidence type="ECO:0000313" key="2">
    <source>
        <dbReference type="EMBL" id="KAJ8348843.1"/>
    </source>
</evidence>
<feature type="compositionally biased region" description="Acidic residues" evidence="1">
    <location>
        <begin position="84"/>
        <end position="96"/>
    </location>
</feature>
<feature type="region of interest" description="Disordered" evidence="1">
    <location>
        <begin position="76"/>
        <end position="96"/>
    </location>
</feature>
<dbReference type="AlphaFoldDB" id="A0A9Q1F0Y0"/>
<accession>A0A9Q1F0Y0</accession>
<evidence type="ECO:0000313" key="3">
    <source>
        <dbReference type="Proteomes" id="UP001152622"/>
    </source>
</evidence>
<keyword evidence="3" id="KW-1185">Reference proteome</keyword>
<sequence length="212" mass="24027">MVLGAAPPGQLEDLLVDVAAVSHVHGDQKGRSGDQDKLQGPQADVRYGEELVVADAVAARLLGVAGEAGLFITPNTLGRHNQDQDAEDEEDGEPDAADACGVPIYTAYNGIKGRPVHFRFQVWKKEHLAKLARPDKHWQRHSIGYVQFSQICFLYIVTRIYENVFDYSYSSVQEQYLYPLLLWYSELKASHWLIQIHNLCNTYIFIPWLDQR</sequence>
<organism evidence="2 3">
    <name type="scientific">Synaphobranchus kaupii</name>
    <name type="common">Kaup's arrowtooth eel</name>
    <dbReference type="NCBI Taxonomy" id="118154"/>
    <lineage>
        <taxon>Eukaryota</taxon>
        <taxon>Metazoa</taxon>
        <taxon>Chordata</taxon>
        <taxon>Craniata</taxon>
        <taxon>Vertebrata</taxon>
        <taxon>Euteleostomi</taxon>
        <taxon>Actinopterygii</taxon>
        <taxon>Neopterygii</taxon>
        <taxon>Teleostei</taxon>
        <taxon>Anguilliformes</taxon>
        <taxon>Synaphobranchidae</taxon>
        <taxon>Synaphobranchus</taxon>
    </lineage>
</organism>
<dbReference type="Proteomes" id="UP001152622">
    <property type="component" value="Chromosome 10"/>
</dbReference>
<protein>
    <submittedName>
        <fullName evidence="2">Uncharacterized protein</fullName>
    </submittedName>
</protein>
<dbReference type="OrthoDB" id="8954273at2759"/>
<gene>
    <name evidence="2" type="ORF">SKAU_G00274320</name>
</gene>
<name>A0A9Q1F0Y0_SYNKA</name>
<comment type="caution">
    <text evidence="2">The sequence shown here is derived from an EMBL/GenBank/DDBJ whole genome shotgun (WGS) entry which is preliminary data.</text>
</comment>